<sequence length="70" mass="7598">MHAANPTPSLILSSQNPTFLLPDFKFKVSANGHNLRWPLMISLSFLSPPLQFPQTSRKPIAAAAAATAMH</sequence>
<name>A0ACB9DKQ1_ARCLA</name>
<proteinExistence type="predicted"/>
<evidence type="ECO:0000313" key="2">
    <source>
        <dbReference type="Proteomes" id="UP001055879"/>
    </source>
</evidence>
<accession>A0ACB9DKQ1</accession>
<protein>
    <submittedName>
        <fullName evidence="1">Uncharacterized protein</fullName>
    </submittedName>
</protein>
<evidence type="ECO:0000313" key="1">
    <source>
        <dbReference type="EMBL" id="KAI3747248.1"/>
    </source>
</evidence>
<organism evidence="1 2">
    <name type="scientific">Arctium lappa</name>
    <name type="common">Greater burdock</name>
    <name type="synonym">Lappa major</name>
    <dbReference type="NCBI Taxonomy" id="4217"/>
    <lineage>
        <taxon>Eukaryota</taxon>
        <taxon>Viridiplantae</taxon>
        <taxon>Streptophyta</taxon>
        <taxon>Embryophyta</taxon>
        <taxon>Tracheophyta</taxon>
        <taxon>Spermatophyta</taxon>
        <taxon>Magnoliopsida</taxon>
        <taxon>eudicotyledons</taxon>
        <taxon>Gunneridae</taxon>
        <taxon>Pentapetalae</taxon>
        <taxon>asterids</taxon>
        <taxon>campanulids</taxon>
        <taxon>Asterales</taxon>
        <taxon>Asteraceae</taxon>
        <taxon>Carduoideae</taxon>
        <taxon>Cardueae</taxon>
        <taxon>Arctiinae</taxon>
        <taxon>Arctium</taxon>
    </lineage>
</organism>
<gene>
    <name evidence="1" type="ORF">L6452_09701</name>
</gene>
<reference evidence="1 2" key="2">
    <citation type="journal article" date="2022" name="Mol. Ecol. Resour.">
        <title>The genomes of chicory, endive, great burdock and yacon provide insights into Asteraceae paleo-polyploidization history and plant inulin production.</title>
        <authorList>
            <person name="Fan W."/>
            <person name="Wang S."/>
            <person name="Wang H."/>
            <person name="Wang A."/>
            <person name="Jiang F."/>
            <person name="Liu H."/>
            <person name="Zhao H."/>
            <person name="Xu D."/>
            <person name="Zhang Y."/>
        </authorList>
    </citation>
    <scope>NUCLEOTIDE SEQUENCE [LARGE SCALE GENOMIC DNA]</scope>
    <source>
        <strain evidence="2">cv. Niubang</strain>
    </source>
</reference>
<dbReference type="EMBL" id="CM042049">
    <property type="protein sequence ID" value="KAI3747248.1"/>
    <property type="molecule type" value="Genomic_DNA"/>
</dbReference>
<reference evidence="2" key="1">
    <citation type="journal article" date="2022" name="Mol. Ecol. Resour.">
        <title>The genomes of chicory, endive, great burdock and yacon provide insights into Asteraceae palaeo-polyploidization history and plant inulin production.</title>
        <authorList>
            <person name="Fan W."/>
            <person name="Wang S."/>
            <person name="Wang H."/>
            <person name="Wang A."/>
            <person name="Jiang F."/>
            <person name="Liu H."/>
            <person name="Zhao H."/>
            <person name="Xu D."/>
            <person name="Zhang Y."/>
        </authorList>
    </citation>
    <scope>NUCLEOTIDE SEQUENCE [LARGE SCALE GENOMIC DNA]</scope>
    <source>
        <strain evidence="2">cv. Niubang</strain>
    </source>
</reference>
<dbReference type="Proteomes" id="UP001055879">
    <property type="component" value="Linkage Group LG03"/>
</dbReference>
<comment type="caution">
    <text evidence="1">The sequence shown here is derived from an EMBL/GenBank/DDBJ whole genome shotgun (WGS) entry which is preliminary data.</text>
</comment>
<keyword evidence="2" id="KW-1185">Reference proteome</keyword>